<dbReference type="InterPro" id="IPR001584">
    <property type="entry name" value="Integrase_cat-core"/>
</dbReference>
<name>A0A151RUN6_CAJCA</name>
<evidence type="ECO:0000256" key="1">
    <source>
        <dbReference type="ARBA" id="ARBA00022670"/>
    </source>
</evidence>
<dbReference type="Pfam" id="PF22936">
    <property type="entry name" value="Pol_BBD"/>
    <property type="match status" value="1"/>
</dbReference>
<sequence>SLSDEVLYEVANQETASGLWLKLEKLYMTKSICNKLLLKRRLFGLHMKEDTPLQDHLDELNSILMELRYIDVKIEDEDAAMILLASLPPSYESFVNSLTVGKECITMEEVKSSLHSRELWFKASANSEGVNGAGLLAFNSTKNGKKKKEQGKKKTKVNPRDICNYCKEPGHWKKDCPKKRNQKSVAVAAQEDSSFENELVLSIVDNHQHSAEQWVLDSGCSYHMCPNRSWFLTYEKKSGGDVFMGNDMACKTIGIGTIQIKMHDGVIRTLTEVRHVPDLKKNLISVGVLHTKGFKCNVEGGVMEISKGSTVVIRGIKKGNLYMLQGSTNLISESVSVADKHTPDLTHLWHMRLGHMSERGMMVLRKQKLLGDHTVKELKFCEHCVVGKHHRIKFPKAQHTTKSTLDYVHSDCWGPSRVPSLGGGRYFLSIIDDYSGMTWIFIMKHKNQAFKYFKEWKILVENQTGKRIKRLRTDNGLEFCSAEFNDYCKKEGIVRQYTVRNTPQQNGVAERMNRTLLEKRRYLLSNAGLTKSFWAEAVNTACYLVNGSPSTIIGCKTPTEVWSTKPANYSILRIFGCHVVRAARRSSKSKSIFRSFKKYQKCKLFAFEI</sequence>
<evidence type="ECO:0000259" key="3">
    <source>
        <dbReference type="PROSITE" id="PS50158"/>
    </source>
</evidence>
<dbReference type="InterPro" id="IPR036397">
    <property type="entry name" value="RNaseH_sf"/>
</dbReference>
<dbReference type="InterPro" id="IPR012337">
    <property type="entry name" value="RNaseH-like_sf"/>
</dbReference>
<dbReference type="SUPFAM" id="SSF53098">
    <property type="entry name" value="Ribonuclease H-like"/>
    <property type="match status" value="1"/>
</dbReference>
<dbReference type="GO" id="GO:0006508">
    <property type="term" value="P:proteolysis"/>
    <property type="evidence" value="ECO:0007669"/>
    <property type="project" value="UniProtKB-KW"/>
</dbReference>
<dbReference type="PROSITE" id="PS50994">
    <property type="entry name" value="INTEGRASE"/>
    <property type="match status" value="1"/>
</dbReference>
<dbReference type="Pfam" id="PF13976">
    <property type="entry name" value="gag_pre-integrs"/>
    <property type="match status" value="1"/>
</dbReference>
<dbReference type="InterPro" id="IPR025724">
    <property type="entry name" value="GAG-pre-integrase_dom"/>
</dbReference>
<dbReference type="AlphaFoldDB" id="A0A151RUN6"/>
<dbReference type="GO" id="GO:0008233">
    <property type="term" value="F:peptidase activity"/>
    <property type="evidence" value="ECO:0007669"/>
    <property type="project" value="UniProtKB-KW"/>
</dbReference>
<keyword evidence="1" id="KW-0378">Hydrolase</keyword>
<keyword evidence="1" id="KW-0645">Protease</keyword>
<dbReference type="PROSITE" id="PS50158">
    <property type="entry name" value="ZF_CCHC"/>
    <property type="match status" value="1"/>
</dbReference>
<dbReference type="Gene3D" id="4.10.60.10">
    <property type="entry name" value="Zinc finger, CCHC-type"/>
    <property type="match status" value="1"/>
</dbReference>
<keyword evidence="2" id="KW-0863">Zinc-finger</keyword>
<proteinExistence type="predicted"/>
<keyword evidence="2" id="KW-0862">Zinc</keyword>
<gene>
    <name evidence="5" type="ORF">KK1_032131</name>
</gene>
<organism evidence="5 6">
    <name type="scientific">Cajanus cajan</name>
    <name type="common">Pigeon pea</name>
    <name type="synonym">Cajanus indicus</name>
    <dbReference type="NCBI Taxonomy" id="3821"/>
    <lineage>
        <taxon>Eukaryota</taxon>
        <taxon>Viridiplantae</taxon>
        <taxon>Streptophyta</taxon>
        <taxon>Embryophyta</taxon>
        <taxon>Tracheophyta</taxon>
        <taxon>Spermatophyta</taxon>
        <taxon>Magnoliopsida</taxon>
        <taxon>eudicotyledons</taxon>
        <taxon>Gunneridae</taxon>
        <taxon>Pentapetalae</taxon>
        <taxon>rosids</taxon>
        <taxon>fabids</taxon>
        <taxon>Fabales</taxon>
        <taxon>Fabaceae</taxon>
        <taxon>Papilionoideae</taxon>
        <taxon>50 kb inversion clade</taxon>
        <taxon>NPAAA clade</taxon>
        <taxon>indigoferoid/millettioid clade</taxon>
        <taxon>Phaseoleae</taxon>
        <taxon>Cajanus</taxon>
    </lineage>
</organism>
<dbReference type="GO" id="GO:0015074">
    <property type="term" value="P:DNA integration"/>
    <property type="evidence" value="ECO:0007669"/>
    <property type="project" value="InterPro"/>
</dbReference>
<dbReference type="PANTHER" id="PTHR42648:SF28">
    <property type="entry name" value="TRANSPOSON-ENCODED PROTEIN WITH RIBONUCLEASE H-LIKE AND RETROVIRUS ZINC FINGER-LIKE DOMAINS"/>
    <property type="match status" value="1"/>
</dbReference>
<dbReference type="EMBL" id="KQ483563">
    <property type="protein sequence ID" value="KYP46254.1"/>
    <property type="molecule type" value="Genomic_DNA"/>
</dbReference>
<dbReference type="Pfam" id="PF00098">
    <property type="entry name" value="zf-CCHC"/>
    <property type="match status" value="1"/>
</dbReference>
<feature type="domain" description="Integrase catalytic" evidence="4">
    <location>
        <begin position="391"/>
        <end position="566"/>
    </location>
</feature>
<dbReference type="Gramene" id="C.cajan_29877.t">
    <property type="protein sequence ID" value="C.cajan_29877.t.cds1"/>
    <property type="gene ID" value="C.cajan_29877"/>
</dbReference>
<reference evidence="5" key="1">
    <citation type="journal article" date="2012" name="Nat. Biotechnol.">
        <title>Draft genome sequence of pigeonpea (Cajanus cajan), an orphan legume crop of resource-poor farmers.</title>
        <authorList>
            <person name="Varshney R.K."/>
            <person name="Chen W."/>
            <person name="Li Y."/>
            <person name="Bharti A.K."/>
            <person name="Saxena R.K."/>
            <person name="Schlueter J.A."/>
            <person name="Donoghue M.T."/>
            <person name="Azam S."/>
            <person name="Fan G."/>
            <person name="Whaley A.M."/>
            <person name="Farmer A.D."/>
            <person name="Sheridan J."/>
            <person name="Iwata A."/>
            <person name="Tuteja R."/>
            <person name="Penmetsa R.V."/>
            <person name="Wu W."/>
            <person name="Upadhyaya H.D."/>
            <person name="Yang S.P."/>
            <person name="Shah T."/>
            <person name="Saxena K.B."/>
            <person name="Michael T."/>
            <person name="McCombie W.R."/>
            <person name="Yang B."/>
            <person name="Zhang G."/>
            <person name="Yang H."/>
            <person name="Wang J."/>
            <person name="Spillane C."/>
            <person name="Cook D.R."/>
            <person name="May G.D."/>
            <person name="Xu X."/>
            <person name="Jackson S.A."/>
        </authorList>
    </citation>
    <scope>NUCLEOTIDE SEQUENCE [LARGE SCALE GENOMIC DNA]</scope>
</reference>
<dbReference type="SMART" id="SM00343">
    <property type="entry name" value="ZnF_C2HC"/>
    <property type="match status" value="1"/>
</dbReference>
<evidence type="ECO:0000259" key="4">
    <source>
        <dbReference type="PROSITE" id="PS50994"/>
    </source>
</evidence>
<keyword evidence="2" id="KW-0479">Metal-binding</keyword>
<dbReference type="InterPro" id="IPR054722">
    <property type="entry name" value="PolX-like_BBD"/>
</dbReference>
<dbReference type="Pfam" id="PF14223">
    <property type="entry name" value="Retrotran_gag_2"/>
    <property type="match status" value="1"/>
</dbReference>
<dbReference type="SUPFAM" id="SSF57756">
    <property type="entry name" value="Retrovirus zinc finger-like domains"/>
    <property type="match status" value="1"/>
</dbReference>
<evidence type="ECO:0000313" key="5">
    <source>
        <dbReference type="EMBL" id="KYP46254.1"/>
    </source>
</evidence>
<evidence type="ECO:0000313" key="6">
    <source>
        <dbReference type="Proteomes" id="UP000075243"/>
    </source>
</evidence>
<evidence type="ECO:0000256" key="2">
    <source>
        <dbReference type="PROSITE-ProRule" id="PRU00047"/>
    </source>
</evidence>
<dbReference type="GO" id="GO:0008270">
    <property type="term" value="F:zinc ion binding"/>
    <property type="evidence" value="ECO:0007669"/>
    <property type="project" value="UniProtKB-KW"/>
</dbReference>
<dbReference type="Pfam" id="PF00665">
    <property type="entry name" value="rve"/>
    <property type="match status" value="1"/>
</dbReference>
<dbReference type="InterPro" id="IPR039537">
    <property type="entry name" value="Retrotran_Ty1/copia-like"/>
</dbReference>
<dbReference type="Proteomes" id="UP000075243">
    <property type="component" value="Unassembled WGS sequence"/>
</dbReference>
<dbReference type="OMA" id="THIDSFA"/>
<dbReference type="PANTHER" id="PTHR42648">
    <property type="entry name" value="TRANSPOSASE, PUTATIVE-RELATED"/>
    <property type="match status" value="1"/>
</dbReference>
<accession>A0A151RUN6</accession>
<dbReference type="InterPro" id="IPR001878">
    <property type="entry name" value="Znf_CCHC"/>
</dbReference>
<keyword evidence="6" id="KW-1185">Reference proteome</keyword>
<feature type="non-terminal residue" evidence="5">
    <location>
        <position position="1"/>
    </location>
</feature>
<feature type="domain" description="CCHC-type" evidence="3">
    <location>
        <begin position="163"/>
        <end position="178"/>
    </location>
</feature>
<dbReference type="Gene3D" id="3.30.420.10">
    <property type="entry name" value="Ribonuclease H-like superfamily/Ribonuclease H"/>
    <property type="match status" value="1"/>
</dbReference>
<protein>
    <submittedName>
        <fullName evidence="5">Retrovirus-related Pol polyprotein from transposon TNT 1-94</fullName>
    </submittedName>
</protein>
<dbReference type="GO" id="GO:0003676">
    <property type="term" value="F:nucleic acid binding"/>
    <property type="evidence" value="ECO:0007669"/>
    <property type="project" value="InterPro"/>
</dbReference>
<dbReference type="InterPro" id="IPR036875">
    <property type="entry name" value="Znf_CCHC_sf"/>
</dbReference>